<evidence type="ECO:0000256" key="3">
    <source>
        <dbReference type="ARBA" id="ARBA00022614"/>
    </source>
</evidence>
<comment type="subcellular location">
    <subcellularLocation>
        <location evidence="1">Membrane</location>
        <topology evidence="1">Single-pass membrane protein</topology>
    </subcellularLocation>
</comment>
<dbReference type="InterPro" id="IPR032675">
    <property type="entry name" value="LRR_dom_sf"/>
</dbReference>
<protein>
    <recommendedName>
        <fullName evidence="16">Nucleoredoxin 3</fullName>
    </recommendedName>
</protein>
<keyword evidence="4 11" id="KW-0812">Transmembrane</keyword>
<keyword evidence="8 11" id="KW-0472">Membrane</keyword>
<evidence type="ECO:0000259" key="12">
    <source>
        <dbReference type="PROSITE" id="PS50011"/>
    </source>
</evidence>
<evidence type="ECO:0000256" key="6">
    <source>
        <dbReference type="ARBA" id="ARBA00022737"/>
    </source>
</evidence>
<feature type="domain" description="Thioredoxin" evidence="13">
    <location>
        <begin position="585"/>
        <end position="718"/>
    </location>
</feature>
<name>A0A8X7PEH8_BRACI</name>
<dbReference type="PROSITE" id="PS50011">
    <property type="entry name" value="PROTEIN_KINASE_DOM"/>
    <property type="match status" value="1"/>
</dbReference>
<dbReference type="OrthoDB" id="418615at2759"/>
<evidence type="ECO:0000313" key="14">
    <source>
        <dbReference type="EMBL" id="KAG2249745.1"/>
    </source>
</evidence>
<dbReference type="Pfam" id="PF03107">
    <property type="entry name" value="C1_2"/>
    <property type="match status" value="1"/>
</dbReference>
<dbReference type="GO" id="GO:0004672">
    <property type="term" value="F:protein kinase activity"/>
    <property type="evidence" value="ECO:0007669"/>
    <property type="project" value="InterPro"/>
</dbReference>
<dbReference type="Proteomes" id="UP000886595">
    <property type="component" value="Unassembled WGS sequence"/>
</dbReference>
<dbReference type="Gene3D" id="1.10.510.10">
    <property type="entry name" value="Transferase(Phosphotransferase) domain 1"/>
    <property type="match status" value="1"/>
</dbReference>
<dbReference type="SUPFAM" id="SSF56112">
    <property type="entry name" value="Protein kinase-like (PK-like)"/>
    <property type="match status" value="1"/>
</dbReference>
<accession>A0A8X7PEH8</accession>
<dbReference type="InterPro" id="IPR046349">
    <property type="entry name" value="C1-like_sf"/>
</dbReference>
<dbReference type="GO" id="GO:0004791">
    <property type="term" value="F:thioredoxin-disulfide reductase (NADPH) activity"/>
    <property type="evidence" value="ECO:0007669"/>
    <property type="project" value="InterPro"/>
</dbReference>
<dbReference type="Gene3D" id="3.40.30.10">
    <property type="entry name" value="Glutaredoxin"/>
    <property type="match status" value="2"/>
</dbReference>
<dbReference type="InterPro" id="IPR013766">
    <property type="entry name" value="Thioredoxin_domain"/>
</dbReference>
<keyword evidence="3" id="KW-0433">Leucine-rich repeat</keyword>
<evidence type="ECO:0000256" key="7">
    <source>
        <dbReference type="ARBA" id="ARBA00022989"/>
    </source>
</evidence>
<keyword evidence="2" id="KW-0597">Phosphoprotein</keyword>
<dbReference type="Pfam" id="PF07714">
    <property type="entry name" value="PK_Tyr_Ser-Thr"/>
    <property type="match status" value="1"/>
</dbReference>
<dbReference type="PANTHER" id="PTHR48007:SF66">
    <property type="entry name" value="PROTEIN KINASE DOMAIN-CONTAINING PROTEIN"/>
    <property type="match status" value="1"/>
</dbReference>
<reference evidence="14 15" key="1">
    <citation type="submission" date="2020-02" db="EMBL/GenBank/DDBJ databases">
        <authorList>
            <person name="Ma Q."/>
            <person name="Huang Y."/>
            <person name="Song X."/>
            <person name="Pei D."/>
        </authorList>
    </citation>
    <scope>NUCLEOTIDE SEQUENCE [LARGE SCALE GENOMIC DNA]</scope>
    <source>
        <strain evidence="14">Sxm20200214</strain>
        <tissue evidence="14">Leaf</tissue>
    </source>
</reference>
<dbReference type="GO" id="GO:0016020">
    <property type="term" value="C:membrane"/>
    <property type="evidence" value="ECO:0007669"/>
    <property type="project" value="UniProtKB-SubCell"/>
</dbReference>
<evidence type="ECO:0000256" key="1">
    <source>
        <dbReference type="ARBA" id="ARBA00004167"/>
    </source>
</evidence>
<dbReference type="InterPro" id="IPR004146">
    <property type="entry name" value="DC1"/>
</dbReference>
<evidence type="ECO:0000256" key="2">
    <source>
        <dbReference type="ARBA" id="ARBA00022553"/>
    </source>
</evidence>
<keyword evidence="15" id="KW-1185">Reference proteome</keyword>
<keyword evidence="9" id="KW-0675">Receptor</keyword>
<dbReference type="InterPro" id="IPR046959">
    <property type="entry name" value="PRK1-6/SRF4-like"/>
</dbReference>
<dbReference type="GO" id="GO:0005524">
    <property type="term" value="F:ATP binding"/>
    <property type="evidence" value="ECO:0007669"/>
    <property type="project" value="InterPro"/>
</dbReference>
<dbReference type="InterPro" id="IPR045870">
    <property type="entry name" value="TryX_NRX_thioredoxin_dom"/>
</dbReference>
<dbReference type="InterPro" id="IPR013210">
    <property type="entry name" value="LRR_N_plant-typ"/>
</dbReference>
<evidence type="ECO:0000256" key="8">
    <source>
        <dbReference type="ARBA" id="ARBA00023136"/>
    </source>
</evidence>
<evidence type="ECO:0000256" key="9">
    <source>
        <dbReference type="ARBA" id="ARBA00023170"/>
    </source>
</evidence>
<feature type="transmembrane region" description="Helical" evidence="11">
    <location>
        <begin position="136"/>
        <end position="162"/>
    </location>
</feature>
<evidence type="ECO:0000256" key="11">
    <source>
        <dbReference type="SAM" id="Phobius"/>
    </source>
</evidence>
<dbReference type="InterPro" id="IPR000719">
    <property type="entry name" value="Prot_kinase_dom"/>
</dbReference>
<gene>
    <name evidence="14" type="ORF">Bca52824_089373</name>
</gene>
<dbReference type="Pfam" id="PF13905">
    <property type="entry name" value="Thioredoxin_8"/>
    <property type="match status" value="2"/>
</dbReference>
<evidence type="ECO:0000259" key="13">
    <source>
        <dbReference type="PROSITE" id="PS51352"/>
    </source>
</evidence>
<dbReference type="CDD" id="cd03009">
    <property type="entry name" value="TryX_like_TryX_NRX"/>
    <property type="match status" value="2"/>
</dbReference>
<dbReference type="InterPro" id="IPR012336">
    <property type="entry name" value="Thioredoxin-like_fold"/>
</dbReference>
<dbReference type="InterPro" id="IPR036249">
    <property type="entry name" value="Thioredoxin-like_sf"/>
</dbReference>
<dbReference type="Pfam" id="PF08263">
    <property type="entry name" value="LRRNT_2"/>
    <property type="match status" value="1"/>
</dbReference>
<evidence type="ECO:0000313" key="15">
    <source>
        <dbReference type="Proteomes" id="UP000886595"/>
    </source>
</evidence>
<evidence type="ECO:0000256" key="4">
    <source>
        <dbReference type="ARBA" id="ARBA00022692"/>
    </source>
</evidence>
<feature type="transmembrane region" description="Helical" evidence="11">
    <location>
        <begin position="9"/>
        <end position="27"/>
    </location>
</feature>
<dbReference type="EMBL" id="JAAMPC010000017">
    <property type="protein sequence ID" value="KAG2249745.1"/>
    <property type="molecule type" value="Genomic_DNA"/>
</dbReference>
<dbReference type="InterPro" id="IPR001245">
    <property type="entry name" value="Ser-Thr/Tyr_kinase_cat_dom"/>
</dbReference>
<comment type="caution">
    <text evidence="14">The sequence shown here is derived from an EMBL/GenBank/DDBJ whole genome shotgun (WGS) entry which is preliminary data.</text>
</comment>
<feature type="compositionally biased region" description="Low complexity" evidence="10">
    <location>
        <begin position="189"/>
        <end position="198"/>
    </location>
</feature>
<sequence>MILHDNKPAVVYSLLVLLLAVSFFVPISSDGDADALLKFKSSLVNATVLTGWGDSGDPPCTGKKGSNSKWKGVMCSAGVVYALRLENMSLAGTLDVQALGSMRGLKSVSFMRNGLEGNKGLCGPPLLPCRHPRPPLVAVFLLALTVLAVIVLVTVFCSVCILSRRQRKGPDHDRGHSPSLGLGTVYGPSEQQQQNSEKSSQDSKVYRKLANEAVQRDSTATSSVLSERALPREEDQRKLHFVRNDQEKFTLQDMLRASAEVLGSGGFGSSYKAALTGSRAVVVKRFRFMNNIRREEFYDHMKKIGRLSHPNLLPLIAFYYRKDEKLLVTNYIPNGSLANLLHANRTPGQVVLDWPIRLKIARGVTRGLAYLYRTFPDLNLPHGHLKSSNVLLDHDFEPLLTDYALVPVVNKEQSHQFMVAYKSPEFTQQDRTSRKSDVWSLGILILEILTGKFPANYLRQGKGADDELAAWVESVARTEWNADVFDKEMRAGKEQEGQMLKLLKIGLRCCDWDVERRMELHEAVDRIEEVDHREAGGSQESFRSSYVTASDGENRFSRAMTGEFSLVLDGSNSRLSSPVSENDDIYSILAAEGIEFLLSHSGEVPLEYIHGKTICLFFSENWCRPCKDFTPELVKLYESLQKRGEEIEIIFVSFDHDMTLFYQHFWSMPWLAVPFSLSLRNKLTDKYRVARIPSLVPLYPDEISVADDVIGLIEDYGPEAFPFTKKRKEELKAIDDSKRVGGHLEKLLTHETRSYVVSRNGSKVLVSDLVGKTIGLYFGAHWCPPFRSFTSQLIDVYNELTASTKGSFEVVLVSTDRDSREFNINMTNMPWLAIPYEDRTRQDLCRIFNIKLIPALVIIGPEEKTVCTNAREMVSLYGSRSYPFTESRIVELEGCLKKEGDSFPRKVKDKKHEHELKLDMAKGYVCDFCKKQGKFWAFSCDACDYDLHPTCVEEQEASLV</sequence>
<dbReference type="Gene3D" id="3.30.200.20">
    <property type="entry name" value="Phosphorylase Kinase, domain 1"/>
    <property type="match status" value="1"/>
</dbReference>
<evidence type="ECO:0008006" key="16">
    <source>
        <dbReference type="Google" id="ProtNLM"/>
    </source>
</evidence>
<evidence type="ECO:0000256" key="5">
    <source>
        <dbReference type="ARBA" id="ARBA00022729"/>
    </source>
</evidence>
<dbReference type="PROSITE" id="PS51352">
    <property type="entry name" value="THIOREDOXIN_2"/>
    <property type="match status" value="1"/>
</dbReference>
<dbReference type="AlphaFoldDB" id="A0A8X7PEH8"/>
<organism evidence="14 15">
    <name type="scientific">Brassica carinata</name>
    <name type="common">Ethiopian mustard</name>
    <name type="synonym">Abyssinian cabbage</name>
    <dbReference type="NCBI Taxonomy" id="52824"/>
    <lineage>
        <taxon>Eukaryota</taxon>
        <taxon>Viridiplantae</taxon>
        <taxon>Streptophyta</taxon>
        <taxon>Embryophyta</taxon>
        <taxon>Tracheophyta</taxon>
        <taxon>Spermatophyta</taxon>
        <taxon>Magnoliopsida</taxon>
        <taxon>eudicotyledons</taxon>
        <taxon>Gunneridae</taxon>
        <taxon>Pentapetalae</taxon>
        <taxon>rosids</taxon>
        <taxon>malvids</taxon>
        <taxon>Brassicales</taxon>
        <taxon>Brassicaceae</taxon>
        <taxon>Brassiceae</taxon>
        <taxon>Brassica</taxon>
    </lineage>
</organism>
<feature type="domain" description="Protein kinase" evidence="12">
    <location>
        <begin position="256"/>
        <end position="535"/>
    </location>
</feature>
<proteinExistence type="predicted"/>
<keyword evidence="5" id="KW-0732">Signal</keyword>
<keyword evidence="6" id="KW-0677">Repeat</keyword>
<dbReference type="SUPFAM" id="SSF57889">
    <property type="entry name" value="Cysteine-rich domain"/>
    <property type="match status" value="1"/>
</dbReference>
<keyword evidence="7 11" id="KW-1133">Transmembrane helix</keyword>
<evidence type="ECO:0000256" key="10">
    <source>
        <dbReference type="SAM" id="MobiDB-lite"/>
    </source>
</evidence>
<feature type="region of interest" description="Disordered" evidence="10">
    <location>
        <begin position="167"/>
        <end position="204"/>
    </location>
</feature>
<dbReference type="Gene3D" id="3.80.10.10">
    <property type="entry name" value="Ribonuclease Inhibitor"/>
    <property type="match status" value="1"/>
</dbReference>
<dbReference type="FunFam" id="1.10.510.10:FF:000480">
    <property type="entry name" value="Pollen receptor-like kinase 1"/>
    <property type="match status" value="1"/>
</dbReference>
<dbReference type="SUPFAM" id="SSF52833">
    <property type="entry name" value="Thioredoxin-like"/>
    <property type="match status" value="2"/>
</dbReference>
<dbReference type="PANTHER" id="PTHR48007">
    <property type="entry name" value="LEUCINE-RICH REPEAT RECEPTOR-LIKE PROTEIN KINASE PXC1"/>
    <property type="match status" value="1"/>
</dbReference>
<dbReference type="InterPro" id="IPR011009">
    <property type="entry name" value="Kinase-like_dom_sf"/>
</dbReference>